<reference evidence="1 2" key="1">
    <citation type="journal article" date="2011" name="Science">
        <title>The ecoresponsive genome of Daphnia pulex.</title>
        <authorList>
            <person name="Colbourne J.K."/>
            <person name="Pfrender M.E."/>
            <person name="Gilbert D."/>
            <person name="Thomas W.K."/>
            <person name="Tucker A."/>
            <person name="Oakley T.H."/>
            <person name="Tokishita S."/>
            <person name="Aerts A."/>
            <person name="Arnold G.J."/>
            <person name="Basu M.K."/>
            <person name="Bauer D.J."/>
            <person name="Caceres C.E."/>
            <person name="Carmel L."/>
            <person name="Casola C."/>
            <person name="Choi J.H."/>
            <person name="Detter J.C."/>
            <person name="Dong Q."/>
            <person name="Dusheyko S."/>
            <person name="Eads B.D."/>
            <person name="Frohlich T."/>
            <person name="Geiler-Samerotte K.A."/>
            <person name="Gerlach D."/>
            <person name="Hatcher P."/>
            <person name="Jogdeo S."/>
            <person name="Krijgsveld J."/>
            <person name="Kriventseva E.V."/>
            <person name="Kultz D."/>
            <person name="Laforsch C."/>
            <person name="Lindquist E."/>
            <person name="Lopez J."/>
            <person name="Manak J.R."/>
            <person name="Muller J."/>
            <person name="Pangilinan J."/>
            <person name="Patwardhan R.P."/>
            <person name="Pitluck S."/>
            <person name="Pritham E.J."/>
            <person name="Rechtsteiner A."/>
            <person name="Rho M."/>
            <person name="Rogozin I.B."/>
            <person name="Sakarya O."/>
            <person name="Salamov A."/>
            <person name="Schaack S."/>
            <person name="Shapiro H."/>
            <person name="Shiga Y."/>
            <person name="Skalitzky C."/>
            <person name="Smith Z."/>
            <person name="Souvorov A."/>
            <person name="Sung W."/>
            <person name="Tang Z."/>
            <person name="Tsuchiya D."/>
            <person name="Tu H."/>
            <person name="Vos H."/>
            <person name="Wang M."/>
            <person name="Wolf Y.I."/>
            <person name="Yamagata H."/>
            <person name="Yamada T."/>
            <person name="Ye Y."/>
            <person name="Shaw J.R."/>
            <person name="Andrews J."/>
            <person name="Crease T.J."/>
            <person name="Tang H."/>
            <person name="Lucas S.M."/>
            <person name="Robertson H.M."/>
            <person name="Bork P."/>
            <person name="Koonin E.V."/>
            <person name="Zdobnov E.M."/>
            <person name="Grigoriev I.V."/>
            <person name="Lynch M."/>
            <person name="Boore J.L."/>
        </authorList>
    </citation>
    <scope>NUCLEOTIDE SEQUENCE [LARGE SCALE GENOMIC DNA]</scope>
</reference>
<protein>
    <submittedName>
        <fullName evidence="1">Uncharacterized protein</fullName>
    </submittedName>
</protein>
<dbReference type="Proteomes" id="UP000000305">
    <property type="component" value="Unassembled WGS sequence"/>
</dbReference>
<name>E9HZ35_DAPPU</name>
<accession>E9HZ35</accession>
<dbReference type="EMBL" id="GL733266">
    <property type="protein sequence ID" value="EFX62995.1"/>
    <property type="molecule type" value="Genomic_DNA"/>
</dbReference>
<gene>
    <name evidence="1" type="ORF">DAPPUDRAFT_336086</name>
</gene>
<dbReference type="InParanoid" id="E9HZ35"/>
<dbReference type="AlphaFoldDB" id="E9HZ35"/>
<dbReference type="KEGG" id="dpx:DAPPUDRAFT_336086"/>
<proteinExistence type="predicted"/>
<organism evidence="1 2">
    <name type="scientific">Daphnia pulex</name>
    <name type="common">Water flea</name>
    <dbReference type="NCBI Taxonomy" id="6669"/>
    <lineage>
        <taxon>Eukaryota</taxon>
        <taxon>Metazoa</taxon>
        <taxon>Ecdysozoa</taxon>
        <taxon>Arthropoda</taxon>
        <taxon>Crustacea</taxon>
        <taxon>Branchiopoda</taxon>
        <taxon>Diplostraca</taxon>
        <taxon>Cladocera</taxon>
        <taxon>Anomopoda</taxon>
        <taxon>Daphniidae</taxon>
        <taxon>Daphnia</taxon>
    </lineage>
</organism>
<keyword evidence="2" id="KW-1185">Reference proteome</keyword>
<evidence type="ECO:0000313" key="1">
    <source>
        <dbReference type="EMBL" id="EFX62995.1"/>
    </source>
</evidence>
<evidence type="ECO:0000313" key="2">
    <source>
        <dbReference type="Proteomes" id="UP000000305"/>
    </source>
</evidence>
<dbReference type="HOGENOM" id="CLU_2173543_0_0_1"/>
<sequence>MFEALAESIATSCKGFHNEDDDKEKGNDVADEKEKTCGVKITKLHLTNIGKLIAASLMANLVCKQIFHKMQWKRQGKVLRSGKCNFVYFIAILGLRQVQFLNSRRNSKIY</sequence>